<organism evidence="1">
    <name type="scientific">hydrothermal vent metagenome</name>
    <dbReference type="NCBI Taxonomy" id="652676"/>
    <lineage>
        <taxon>unclassified sequences</taxon>
        <taxon>metagenomes</taxon>
        <taxon>ecological metagenomes</taxon>
    </lineage>
</organism>
<gene>
    <name evidence="1" type="ORF">MNBD_NITROSPIRAE01-972</name>
</gene>
<proteinExistence type="predicted"/>
<evidence type="ECO:0008006" key="2">
    <source>
        <dbReference type="Google" id="ProtNLM"/>
    </source>
</evidence>
<dbReference type="AlphaFoldDB" id="A0A3B1DBX1"/>
<accession>A0A3B1DBX1</accession>
<dbReference type="EMBL" id="UOGF01000110">
    <property type="protein sequence ID" value="VAX33498.1"/>
    <property type="molecule type" value="Genomic_DNA"/>
</dbReference>
<feature type="non-terminal residue" evidence="1">
    <location>
        <position position="1"/>
    </location>
</feature>
<sequence length="50" mass="5659">DLRAYDESCLTIFARDVLKKIQDADPSWETMVPAQAVALIKTRGLFAYRA</sequence>
<reference evidence="1" key="1">
    <citation type="submission" date="2018-06" db="EMBL/GenBank/DDBJ databases">
        <authorList>
            <person name="Zhirakovskaya E."/>
        </authorList>
    </citation>
    <scope>NUCLEOTIDE SEQUENCE</scope>
</reference>
<protein>
    <recommendedName>
        <fullName evidence="2">Nicotinate-nucleotide adenylyltransferase</fullName>
    </recommendedName>
</protein>
<name>A0A3B1DBX1_9ZZZZ</name>
<evidence type="ECO:0000313" key="1">
    <source>
        <dbReference type="EMBL" id="VAX33498.1"/>
    </source>
</evidence>